<organism evidence="3 4">
    <name type="scientific">Corchorus olitorius</name>
    <dbReference type="NCBI Taxonomy" id="93759"/>
    <lineage>
        <taxon>Eukaryota</taxon>
        <taxon>Viridiplantae</taxon>
        <taxon>Streptophyta</taxon>
        <taxon>Embryophyta</taxon>
        <taxon>Tracheophyta</taxon>
        <taxon>Spermatophyta</taxon>
        <taxon>Magnoliopsida</taxon>
        <taxon>eudicotyledons</taxon>
        <taxon>Gunneridae</taxon>
        <taxon>Pentapetalae</taxon>
        <taxon>rosids</taxon>
        <taxon>malvids</taxon>
        <taxon>Malvales</taxon>
        <taxon>Malvaceae</taxon>
        <taxon>Grewioideae</taxon>
        <taxon>Apeibeae</taxon>
        <taxon>Corchorus</taxon>
    </lineage>
</organism>
<feature type="compositionally biased region" description="Low complexity" evidence="2">
    <location>
        <begin position="23"/>
        <end position="36"/>
    </location>
</feature>
<proteinExistence type="predicted"/>
<accession>A0A1R3H5V4</accession>
<feature type="compositionally biased region" description="Polar residues" evidence="2">
    <location>
        <begin position="1"/>
        <end position="10"/>
    </location>
</feature>
<protein>
    <submittedName>
        <fullName evidence="3">Phospholipase-like protein</fullName>
    </submittedName>
</protein>
<evidence type="ECO:0000313" key="4">
    <source>
        <dbReference type="Proteomes" id="UP000187203"/>
    </source>
</evidence>
<dbReference type="Proteomes" id="UP000187203">
    <property type="component" value="Unassembled WGS sequence"/>
</dbReference>
<feature type="region of interest" description="Disordered" evidence="2">
    <location>
        <begin position="1"/>
        <end position="51"/>
    </location>
</feature>
<name>A0A1R3H5V4_9ROSI</name>
<sequence>MKRKSFTPSSLDEVGRRITRLQAKMMASPPAPAAAKRNIPNPAESSTNVANLGHTQYASSLPSKRSRDLDQNWTSDTSAGIEALNRNFMASPVTTPVEEDSLAPTIETISSSEEGTLREGNSKPLTPSYSIGVTEVAMFADALHQEEVQSDLQGPSLVTVNGYRVKEESAPILRKIIEKRGDIAKNCMARFVEFRSYYLEKICDIVQRLQTTNLSQITKIEVKTMLTCVNDLWEYNLNVGWLQKRLKEVLEAIDLIQRASQCKQKNEESKKALKSYEASILEYEAKLQNLKEKACLEKENINATEDEYIRIKQGISELPKLENFVKESLLPDL</sequence>
<dbReference type="InterPro" id="IPR007942">
    <property type="entry name" value="PLipase-like"/>
</dbReference>
<keyword evidence="1" id="KW-0175">Coiled coil</keyword>
<comment type="caution">
    <text evidence="3">The sequence shown here is derived from an EMBL/GenBank/DDBJ whole genome shotgun (WGS) entry which is preliminary data.</text>
</comment>
<dbReference type="PANTHER" id="PTHR35358:SF10">
    <property type="entry name" value="PLANT PHOSPHOLIPASE-LIKE PROTEIN"/>
    <property type="match status" value="1"/>
</dbReference>
<keyword evidence="4" id="KW-1185">Reference proteome</keyword>
<evidence type="ECO:0000256" key="1">
    <source>
        <dbReference type="SAM" id="Coils"/>
    </source>
</evidence>
<dbReference type="EMBL" id="AWUE01020812">
    <property type="protein sequence ID" value="OMO65712.1"/>
    <property type="molecule type" value="Genomic_DNA"/>
</dbReference>
<evidence type="ECO:0000256" key="2">
    <source>
        <dbReference type="SAM" id="MobiDB-lite"/>
    </source>
</evidence>
<dbReference type="PANTHER" id="PTHR35358">
    <property type="entry name" value="OS06G0711100 PROTEIN"/>
    <property type="match status" value="1"/>
</dbReference>
<evidence type="ECO:0000313" key="3">
    <source>
        <dbReference type="EMBL" id="OMO65712.1"/>
    </source>
</evidence>
<dbReference type="Pfam" id="PF05278">
    <property type="entry name" value="PEARLI-4"/>
    <property type="match status" value="1"/>
</dbReference>
<gene>
    <name evidence="3" type="ORF">COLO4_31049</name>
</gene>
<dbReference type="AlphaFoldDB" id="A0A1R3H5V4"/>
<dbReference type="OrthoDB" id="1096033at2759"/>
<feature type="coiled-coil region" evidence="1">
    <location>
        <begin position="259"/>
        <end position="293"/>
    </location>
</feature>
<reference evidence="4" key="1">
    <citation type="submission" date="2013-09" db="EMBL/GenBank/DDBJ databases">
        <title>Corchorus olitorius genome sequencing.</title>
        <authorList>
            <person name="Alam M."/>
            <person name="Haque M.S."/>
            <person name="Islam M.S."/>
            <person name="Emdad E.M."/>
            <person name="Islam M.M."/>
            <person name="Ahmed B."/>
            <person name="Halim A."/>
            <person name="Hossen Q.M.M."/>
            <person name="Hossain M.Z."/>
            <person name="Ahmed R."/>
            <person name="Khan M.M."/>
            <person name="Islam R."/>
            <person name="Rashid M.M."/>
            <person name="Khan S.A."/>
            <person name="Rahman M.S."/>
            <person name="Alam M."/>
            <person name="Yahiya A.S."/>
            <person name="Khan M.S."/>
            <person name="Azam M.S."/>
            <person name="Haque T."/>
            <person name="Lashkar M.Z.H."/>
            <person name="Akhand A.I."/>
            <person name="Morshed G."/>
            <person name="Roy S."/>
            <person name="Uddin K.S."/>
            <person name="Rabeya T."/>
            <person name="Hossain A.S."/>
            <person name="Chowdhury A."/>
            <person name="Snigdha A.R."/>
            <person name="Mortoza M.S."/>
            <person name="Matin S.A."/>
            <person name="Hoque S.M.E."/>
            <person name="Islam M.K."/>
            <person name="Roy D.K."/>
            <person name="Haider R."/>
            <person name="Moosa M.M."/>
            <person name="Elias S.M."/>
            <person name="Hasan A.M."/>
            <person name="Jahan S."/>
            <person name="Shafiuddin M."/>
            <person name="Mahmood N."/>
            <person name="Shommy N.S."/>
        </authorList>
    </citation>
    <scope>NUCLEOTIDE SEQUENCE [LARGE SCALE GENOMIC DNA]</scope>
    <source>
        <strain evidence="4">cv. O-4</strain>
    </source>
</reference>
<dbReference type="STRING" id="93759.A0A1R3H5V4"/>